<feature type="non-terminal residue" evidence="1">
    <location>
        <position position="55"/>
    </location>
</feature>
<dbReference type="EMBL" id="LXQA010208314">
    <property type="protein sequence ID" value="MCI33879.1"/>
    <property type="molecule type" value="Genomic_DNA"/>
</dbReference>
<evidence type="ECO:0000313" key="2">
    <source>
        <dbReference type="Proteomes" id="UP000265520"/>
    </source>
</evidence>
<evidence type="ECO:0000313" key="1">
    <source>
        <dbReference type="EMBL" id="MCI33879.1"/>
    </source>
</evidence>
<accession>A0A392RC95</accession>
<name>A0A392RC95_9FABA</name>
<protein>
    <submittedName>
        <fullName evidence="1">F-box SKIP22-like protein</fullName>
    </submittedName>
</protein>
<keyword evidence="2" id="KW-1185">Reference proteome</keyword>
<dbReference type="AlphaFoldDB" id="A0A392RC95"/>
<proteinExistence type="predicted"/>
<organism evidence="1 2">
    <name type="scientific">Trifolium medium</name>
    <dbReference type="NCBI Taxonomy" id="97028"/>
    <lineage>
        <taxon>Eukaryota</taxon>
        <taxon>Viridiplantae</taxon>
        <taxon>Streptophyta</taxon>
        <taxon>Embryophyta</taxon>
        <taxon>Tracheophyta</taxon>
        <taxon>Spermatophyta</taxon>
        <taxon>Magnoliopsida</taxon>
        <taxon>eudicotyledons</taxon>
        <taxon>Gunneridae</taxon>
        <taxon>Pentapetalae</taxon>
        <taxon>rosids</taxon>
        <taxon>fabids</taxon>
        <taxon>Fabales</taxon>
        <taxon>Fabaceae</taxon>
        <taxon>Papilionoideae</taxon>
        <taxon>50 kb inversion clade</taxon>
        <taxon>NPAAA clade</taxon>
        <taxon>Hologalegina</taxon>
        <taxon>IRL clade</taxon>
        <taxon>Trifolieae</taxon>
        <taxon>Trifolium</taxon>
    </lineage>
</organism>
<dbReference type="Proteomes" id="UP000265520">
    <property type="component" value="Unassembled WGS sequence"/>
</dbReference>
<comment type="caution">
    <text evidence="1">The sequence shown here is derived from an EMBL/GenBank/DDBJ whole genome shotgun (WGS) entry which is preliminary data.</text>
</comment>
<sequence length="55" mass="6109">MLLFGVAGSDESVLLMKNSPELDFVKRVLREALGDDVNDFKLLVFAVHAIILEYG</sequence>
<reference evidence="1 2" key="1">
    <citation type="journal article" date="2018" name="Front. Plant Sci.">
        <title>Red Clover (Trifolium pratense) and Zigzag Clover (T. medium) - A Picture of Genomic Similarities and Differences.</title>
        <authorList>
            <person name="Dluhosova J."/>
            <person name="Istvanek J."/>
            <person name="Nedelnik J."/>
            <person name="Repkova J."/>
        </authorList>
    </citation>
    <scope>NUCLEOTIDE SEQUENCE [LARGE SCALE GENOMIC DNA]</scope>
    <source>
        <strain evidence="2">cv. 10/8</strain>
        <tissue evidence="1">Leaf</tissue>
    </source>
</reference>